<accession>A0A3P1WQU6</accession>
<dbReference type="GO" id="GO:0016787">
    <property type="term" value="F:hydrolase activity"/>
    <property type="evidence" value="ECO:0007669"/>
    <property type="project" value="UniProtKB-KW"/>
</dbReference>
<dbReference type="RefSeq" id="WP_125228968.1">
    <property type="nucleotide sequence ID" value="NZ_RQYT01000044.1"/>
</dbReference>
<keyword evidence="2" id="KW-0378">Hydrolase</keyword>
<feature type="domain" description="Beta-lactamase-related" evidence="1">
    <location>
        <begin position="41"/>
        <end position="323"/>
    </location>
</feature>
<evidence type="ECO:0000313" key="2">
    <source>
        <dbReference type="EMBL" id="RRD48336.1"/>
    </source>
</evidence>
<organism evidence="2 3">
    <name type="scientific">Arachnia propionica</name>
    <dbReference type="NCBI Taxonomy" id="1750"/>
    <lineage>
        <taxon>Bacteria</taxon>
        <taxon>Bacillati</taxon>
        <taxon>Actinomycetota</taxon>
        <taxon>Actinomycetes</taxon>
        <taxon>Propionibacteriales</taxon>
        <taxon>Propionibacteriaceae</taxon>
        <taxon>Arachnia</taxon>
    </lineage>
</organism>
<dbReference type="PANTHER" id="PTHR46825">
    <property type="entry name" value="D-ALANYL-D-ALANINE-CARBOXYPEPTIDASE/ENDOPEPTIDASE AMPH"/>
    <property type="match status" value="1"/>
</dbReference>
<dbReference type="PANTHER" id="PTHR46825:SF9">
    <property type="entry name" value="BETA-LACTAMASE-RELATED DOMAIN-CONTAINING PROTEIN"/>
    <property type="match status" value="1"/>
</dbReference>
<gene>
    <name evidence="2" type="ORF">EII35_13400</name>
</gene>
<dbReference type="OrthoDB" id="9809635at2"/>
<dbReference type="InterPro" id="IPR001466">
    <property type="entry name" value="Beta-lactam-related"/>
</dbReference>
<reference evidence="2 3" key="1">
    <citation type="submission" date="2018-11" db="EMBL/GenBank/DDBJ databases">
        <title>Genomes From Bacteria Associated with the Canine Oral Cavity: a Test Case for Automated Genome-Based Taxonomic Assignment.</title>
        <authorList>
            <person name="Coil D.A."/>
            <person name="Jospin G."/>
            <person name="Darling A.E."/>
            <person name="Wallis C."/>
            <person name="Davis I.J."/>
            <person name="Harris S."/>
            <person name="Eisen J.A."/>
            <person name="Holcombe L.J."/>
            <person name="O'Flynn C."/>
        </authorList>
    </citation>
    <scope>NUCLEOTIDE SEQUENCE [LARGE SCALE GENOMIC DNA]</scope>
    <source>
        <strain evidence="2 3">OH2822_COT-296</strain>
    </source>
</reference>
<protein>
    <submittedName>
        <fullName evidence="2">Class A beta-lactamase-related serine hydrolase</fullName>
    </submittedName>
</protein>
<evidence type="ECO:0000313" key="3">
    <source>
        <dbReference type="Proteomes" id="UP000280935"/>
    </source>
</evidence>
<dbReference type="AlphaFoldDB" id="A0A3P1WQU6"/>
<dbReference type="Proteomes" id="UP000280935">
    <property type="component" value="Unassembled WGS sequence"/>
</dbReference>
<dbReference type="InterPro" id="IPR050491">
    <property type="entry name" value="AmpC-like"/>
</dbReference>
<dbReference type="SUPFAM" id="SSF56601">
    <property type="entry name" value="beta-lactamase/transpeptidase-like"/>
    <property type="match status" value="1"/>
</dbReference>
<dbReference type="EMBL" id="RQYT01000044">
    <property type="protein sequence ID" value="RRD48336.1"/>
    <property type="molecule type" value="Genomic_DNA"/>
</dbReference>
<comment type="caution">
    <text evidence="2">The sequence shown here is derived from an EMBL/GenBank/DDBJ whole genome shotgun (WGS) entry which is preliminary data.</text>
</comment>
<dbReference type="InterPro" id="IPR012338">
    <property type="entry name" value="Beta-lactam/transpept-like"/>
</dbReference>
<proteinExistence type="predicted"/>
<dbReference type="Pfam" id="PF00144">
    <property type="entry name" value="Beta-lactamase"/>
    <property type="match status" value="1"/>
</dbReference>
<evidence type="ECO:0000259" key="1">
    <source>
        <dbReference type="Pfam" id="PF00144"/>
    </source>
</evidence>
<sequence>MDASDVDAALSAHLTRQSRKWRPQVAVRAPGLGMDHHYGPADLPCHSASTGKLATTALVMQLVEQGELRLGTPVVSILEPDRLQGIFRDDRRDEVTVEQLLTHTSGANDYLNGPTTGPTIAELATSERDRRWHPEDLLDHARNNQRPIDAPGERFFYSDNGFIVLGLILEAVTATPFSRLIHDRILDPLGMTRSFMPRRTTPAFGSDRIAPLHLGRVRVDDAESLTIDWAGGGLAATPSDHLTLINALHTGRLISPESWAWMTRARHRYRSGLYYGAGAMEVRIEGLAPWLRGWPRPVGHLGITAAHLWHVPELDAEIVINFSDSRAMRASFITLIEIIRLLRRLR</sequence>
<dbReference type="Gene3D" id="3.40.710.10">
    <property type="entry name" value="DD-peptidase/beta-lactamase superfamily"/>
    <property type="match status" value="1"/>
</dbReference>
<name>A0A3P1WQU6_9ACTN</name>